<evidence type="ECO:0000259" key="2">
    <source>
        <dbReference type="Pfam" id="PF13568"/>
    </source>
</evidence>
<keyword evidence="4" id="KW-1185">Reference proteome</keyword>
<organism evidence="3 4">
    <name type="scientific">Mucilaginibacter pocheonensis</name>
    <dbReference type="NCBI Taxonomy" id="398050"/>
    <lineage>
        <taxon>Bacteria</taxon>
        <taxon>Pseudomonadati</taxon>
        <taxon>Bacteroidota</taxon>
        <taxon>Sphingobacteriia</taxon>
        <taxon>Sphingobacteriales</taxon>
        <taxon>Sphingobacteriaceae</taxon>
        <taxon>Mucilaginibacter</taxon>
    </lineage>
</organism>
<proteinExistence type="predicted"/>
<sequence length="215" mass="22484">MKKLLLSLLLAGSSMAAFAQLPTFGIKGGANFSTLHVSIDGTNLSVNSGTLTTFNAGVFVDFKFGNVSLQPALNLTGKGGKFNGVFSDTEDTNIEQGDGKLNLLYLQLPVNLVYHVPVVVGDIYFGAGPYVAKGISGKVKGKDTDGNSISEDVKFGDDGNIKSMEYGANAIAGIKLKTGLLFNVNYDLGLSNIAPNADGGKLKTRVFGISVGYAF</sequence>
<dbReference type="RefSeq" id="WP_310092910.1">
    <property type="nucleotide sequence ID" value="NZ_JAVDUU010000001.1"/>
</dbReference>
<dbReference type="InterPro" id="IPR025665">
    <property type="entry name" value="Beta-barrel_OMP_2"/>
</dbReference>
<comment type="caution">
    <text evidence="3">The sequence shown here is derived from an EMBL/GenBank/DDBJ whole genome shotgun (WGS) entry which is preliminary data.</text>
</comment>
<dbReference type="EMBL" id="JAVDUU010000001">
    <property type="protein sequence ID" value="MDR6941305.1"/>
    <property type="molecule type" value="Genomic_DNA"/>
</dbReference>
<evidence type="ECO:0000256" key="1">
    <source>
        <dbReference type="SAM" id="SignalP"/>
    </source>
</evidence>
<reference evidence="3 4" key="1">
    <citation type="submission" date="2023-07" db="EMBL/GenBank/DDBJ databases">
        <title>Sorghum-associated microbial communities from plants grown in Nebraska, USA.</title>
        <authorList>
            <person name="Schachtman D."/>
        </authorList>
    </citation>
    <scope>NUCLEOTIDE SEQUENCE [LARGE SCALE GENOMIC DNA]</scope>
    <source>
        <strain evidence="3 4">3262</strain>
    </source>
</reference>
<feature type="signal peptide" evidence="1">
    <location>
        <begin position="1"/>
        <end position="19"/>
    </location>
</feature>
<protein>
    <recommendedName>
        <fullName evidence="2">Outer membrane protein beta-barrel domain-containing protein</fullName>
    </recommendedName>
</protein>
<feature type="domain" description="Outer membrane protein beta-barrel" evidence="2">
    <location>
        <begin position="18"/>
        <end position="193"/>
    </location>
</feature>
<accession>A0ABU1T7E3</accession>
<evidence type="ECO:0000313" key="4">
    <source>
        <dbReference type="Proteomes" id="UP001247620"/>
    </source>
</evidence>
<feature type="chain" id="PRO_5045291532" description="Outer membrane protein beta-barrel domain-containing protein" evidence="1">
    <location>
        <begin position="20"/>
        <end position="215"/>
    </location>
</feature>
<keyword evidence="1" id="KW-0732">Signal</keyword>
<name>A0ABU1T7E3_9SPHI</name>
<dbReference type="Pfam" id="PF13568">
    <property type="entry name" value="OMP_b-brl_2"/>
    <property type="match status" value="1"/>
</dbReference>
<gene>
    <name evidence="3" type="ORF">J2W55_001133</name>
</gene>
<dbReference type="Proteomes" id="UP001247620">
    <property type="component" value="Unassembled WGS sequence"/>
</dbReference>
<evidence type="ECO:0000313" key="3">
    <source>
        <dbReference type="EMBL" id="MDR6941305.1"/>
    </source>
</evidence>